<dbReference type="Proteomes" id="UP000216446">
    <property type="component" value="Unassembled WGS sequence"/>
</dbReference>
<feature type="transmembrane region" description="Helical" evidence="1">
    <location>
        <begin position="93"/>
        <end position="117"/>
    </location>
</feature>
<evidence type="ECO:0000313" key="2">
    <source>
        <dbReference type="EMBL" id="OZC03992.1"/>
    </source>
</evidence>
<reference evidence="2 3" key="1">
    <citation type="submission" date="2016-11" db="EMBL/GenBank/DDBJ databases">
        <title>Study of marine rhodopsin-containing bacteria.</title>
        <authorList>
            <person name="Yoshizawa S."/>
            <person name="Kumagai Y."/>
            <person name="Kogure K."/>
        </authorList>
    </citation>
    <scope>NUCLEOTIDE SEQUENCE [LARGE SCALE GENOMIC DNA]</scope>
    <source>
        <strain evidence="2 3">SG-29</strain>
    </source>
</reference>
<sequence>MAPAPGFPSKLARLQACYRCGADASPEAPVCAACGLPFESEAPAESPAARPHVFLAQRFRVVPLALLAAGLFLVALMPLFLSGPLFRTPEAVFAMRVLGWMAIGVGAWLAITGGSLFRDW</sequence>
<dbReference type="AlphaFoldDB" id="A0A259U1Y4"/>
<keyword evidence="1" id="KW-0812">Transmembrane</keyword>
<accession>A0A259U1Y4</accession>
<comment type="caution">
    <text evidence="2">The sequence shown here is derived from an EMBL/GenBank/DDBJ whole genome shotgun (WGS) entry which is preliminary data.</text>
</comment>
<proteinExistence type="predicted"/>
<dbReference type="EMBL" id="MQWB01000001">
    <property type="protein sequence ID" value="OZC03992.1"/>
    <property type="molecule type" value="Genomic_DNA"/>
</dbReference>
<evidence type="ECO:0000313" key="3">
    <source>
        <dbReference type="Proteomes" id="UP000216446"/>
    </source>
</evidence>
<evidence type="ECO:0000256" key="1">
    <source>
        <dbReference type="SAM" id="Phobius"/>
    </source>
</evidence>
<feature type="transmembrane region" description="Helical" evidence="1">
    <location>
        <begin position="61"/>
        <end position="81"/>
    </location>
</feature>
<keyword evidence="1" id="KW-1133">Transmembrane helix</keyword>
<dbReference type="RefSeq" id="WP_094549975.1">
    <property type="nucleotide sequence ID" value="NZ_MQWB01000001.1"/>
</dbReference>
<keyword evidence="3" id="KW-1185">Reference proteome</keyword>
<organism evidence="2 3">
    <name type="scientific">Rubricoccus marinus</name>
    <dbReference type="NCBI Taxonomy" id="716817"/>
    <lineage>
        <taxon>Bacteria</taxon>
        <taxon>Pseudomonadati</taxon>
        <taxon>Rhodothermota</taxon>
        <taxon>Rhodothermia</taxon>
        <taxon>Rhodothermales</taxon>
        <taxon>Rubricoccaceae</taxon>
        <taxon>Rubricoccus</taxon>
    </lineage>
</organism>
<dbReference type="InParanoid" id="A0A259U1Y4"/>
<gene>
    <name evidence="2" type="ORF">BSZ36_13970</name>
</gene>
<name>A0A259U1Y4_9BACT</name>
<protein>
    <submittedName>
        <fullName evidence="2">Uncharacterized protein</fullName>
    </submittedName>
</protein>
<keyword evidence="1" id="KW-0472">Membrane</keyword>